<name>A0A9P8MCD7_9HYPO</name>
<organism evidence="2 3">
    <name type="scientific">Metarhizium humberi</name>
    <dbReference type="NCBI Taxonomy" id="2596975"/>
    <lineage>
        <taxon>Eukaryota</taxon>
        <taxon>Fungi</taxon>
        <taxon>Dikarya</taxon>
        <taxon>Ascomycota</taxon>
        <taxon>Pezizomycotina</taxon>
        <taxon>Sordariomycetes</taxon>
        <taxon>Hypocreomycetidae</taxon>
        <taxon>Hypocreales</taxon>
        <taxon>Clavicipitaceae</taxon>
        <taxon>Metarhizium</taxon>
    </lineage>
</organism>
<feature type="compositionally biased region" description="Basic residues" evidence="1">
    <location>
        <begin position="82"/>
        <end position="98"/>
    </location>
</feature>
<reference evidence="2 3" key="1">
    <citation type="submission" date="2020-07" db="EMBL/GenBank/DDBJ databases">
        <title>Metarhizium humberi genome.</title>
        <authorList>
            <person name="Lysoe E."/>
        </authorList>
    </citation>
    <scope>NUCLEOTIDE SEQUENCE [LARGE SCALE GENOMIC DNA]</scope>
    <source>
        <strain evidence="2 3">ESALQ1638</strain>
    </source>
</reference>
<protein>
    <submittedName>
        <fullName evidence="2">Uncharacterized protein</fullName>
    </submittedName>
</protein>
<dbReference type="EMBL" id="JACEFI010000004">
    <property type="protein sequence ID" value="KAH0598886.1"/>
    <property type="molecule type" value="Genomic_DNA"/>
</dbReference>
<sequence>MSVHQTSSSKDEVRAIYTLHPHSSVKLFKCSLQLPPHQQLRAVIVPSQDGLQAQNTTTPGHDDALAHNIRLVSRPFRHPGCHPGTKSHRQPGNLHRRTANPGIAPVNHARNPTGRVEKHMFPLEVCMCQHSPHAAGRLNMPSRRRTTAHFIQIHLLALRNTNAQGITNTHACQADQERYQIILGAPRHSPRVRFHRHTLRLVVQSVLPPVGVPNPDVNTRRDKGCEFIISSQQVKQSPLSEQRFSAAALVGRNPEDEGVVYRPDEMFAAFAAAADVQRRRGGMTERLDEDEGFRIRDA</sequence>
<evidence type="ECO:0000256" key="1">
    <source>
        <dbReference type="SAM" id="MobiDB-lite"/>
    </source>
</evidence>
<comment type="caution">
    <text evidence="2">The sequence shown here is derived from an EMBL/GenBank/DDBJ whole genome shotgun (WGS) entry which is preliminary data.</text>
</comment>
<feature type="region of interest" description="Disordered" evidence="1">
    <location>
        <begin position="82"/>
        <end position="112"/>
    </location>
</feature>
<dbReference type="AlphaFoldDB" id="A0A9P8MCD7"/>
<proteinExistence type="predicted"/>
<evidence type="ECO:0000313" key="3">
    <source>
        <dbReference type="Proteomes" id="UP000764110"/>
    </source>
</evidence>
<evidence type="ECO:0000313" key="2">
    <source>
        <dbReference type="EMBL" id="KAH0598886.1"/>
    </source>
</evidence>
<accession>A0A9P8MCD7</accession>
<dbReference type="Proteomes" id="UP000764110">
    <property type="component" value="Unassembled WGS sequence"/>
</dbReference>
<gene>
    <name evidence="2" type="ORF">MHUMG1_02998</name>
</gene>
<keyword evidence="3" id="KW-1185">Reference proteome</keyword>